<feature type="region of interest" description="Disordered" evidence="2">
    <location>
        <begin position="1"/>
        <end position="35"/>
    </location>
</feature>
<dbReference type="PROSITE" id="PS50102">
    <property type="entry name" value="RRM"/>
    <property type="match status" value="1"/>
</dbReference>
<dbReference type="SMART" id="SM00360">
    <property type="entry name" value="RRM"/>
    <property type="match status" value="1"/>
</dbReference>
<dbReference type="Proteomes" id="UP000037035">
    <property type="component" value="Unassembled WGS sequence"/>
</dbReference>
<keyword evidence="5" id="KW-1185">Reference proteome</keyword>
<evidence type="ECO:0000313" key="4">
    <source>
        <dbReference type="EMBL" id="KNZ60092.1"/>
    </source>
</evidence>
<protein>
    <recommendedName>
        <fullName evidence="3">RRM domain-containing protein</fullName>
    </recommendedName>
</protein>
<organism evidence="4 5">
    <name type="scientific">Puccinia sorghi</name>
    <dbReference type="NCBI Taxonomy" id="27349"/>
    <lineage>
        <taxon>Eukaryota</taxon>
        <taxon>Fungi</taxon>
        <taxon>Dikarya</taxon>
        <taxon>Basidiomycota</taxon>
        <taxon>Pucciniomycotina</taxon>
        <taxon>Pucciniomycetes</taxon>
        <taxon>Pucciniales</taxon>
        <taxon>Pucciniaceae</taxon>
        <taxon>Puccinia</taxon>
    </lineage>
</organism>
<name>A0A0L6VHP9_9BASI</name>
<dbReference type="AlphaFoldDB" id="A0A0L6VHP9"/>
<comment type="caution">
    <text evidence="4">The sequence shown here is derived from an EMBL/GenBank/DDBJ whole genome shotgun (WGS) entry which is preliminary data.</text>
</comment>
<evidence type="ECO:0000256" key="2">
    <source>
        <dbReference type="SAM" id="MobiDB-lite"/>
    </source>
</evidence>
<feature type="compositionally biased region" description="Basic residues" evidence="2">
    <location>
        <begin position="12"/>
        <end position="25"/>
    </location>
</feature>
<evidence type="ECO:0000256" key="1">
    <source>
        <dbReference type="PROSITE-ProRule" id="PRU00176"/>
    </source>
</evidence>
<sequence length="451" mass="50056">MAIQASVPNRSLSKRKKKKKGRSGRKAASQRNKQGWKESGRVAFESLYKTKEEGVSWSIYSLVGILSFGGGVDFMEQKNLWLSAANGEQIAPEISDFDEHSSSSAIAYLRLPPVHPPSPTNIFLANFPKSWSEYDLAQIFDGIPILTVHVIRDKITPNSGGGLSRGVGFVNVLYKHEAVALVQHLDRKIWLDVEAPLKIRLAKATAPNPKVDIDINGMMDPSMRQKDGQLNMGSRRLGPKVNLLKELEIVLSLAKRPVQSSPPFTQSPSSVSRGLYNLWEPMACNLKSHHSSGWPFIYTQLEPTHFPNDIHHLHLPAIEYSSPRISYDAKQSPEAFPNQWASWQSKQDPMKPRVFEHCPPMRCNPYSNGLRKSSVLHTIHTNKVPDTQASASSPGSNFDYGFIGGPAVDLLSGAEKPEDQEDWPNGNACHGLFVKMYPEAGVHEAKTSGLY</sequence>
<evidence type="ECO:0000313" key="5">
    <source>
        <dbReference type="Proteomes" id="UP000037035"/>
    </source>
</evidence>
<dbReference type="InterPro" id="IPR012677">
    <property type="entry name" value="Nucleotide-bd_a/b_plait_sf"/>
</dbReference>
<dbReference type="EMBL" id="LAVV01006405">
    <property type="protein sequence ID" value="KNZ60092.1"/>
    <property type="molecule type" value="Genomic_DNA"/>
</dbReference>
<dbReference type="SUPFAM" id="SSF54928">
    <property type="entry name" value="RNA-binding domain, RBD"/>
    <property type="match status" value="1"/>
</dbReference>
<accession>A0A0L6VHP9</accession>
<dbReference type="VEuPathDB" id="FungiDB:VP01_1610g3"/>
<reference evidence="4 5" key="1">
    <citation type="submission" date="2015-08" db="EMBL/GenBank/DDBJ databases">
        <title>Next Generation Sequencing and Analysis of the Genome of Puccinia sorghi L Schw, the Causal Agent of Maize Common Rust.</title>
        <authorList>
            <person name="Rochi L."/>
            <person name="Burguener G."/>
            <person name="Darino M."/>
            <person name="Turjanski A."/>
            <person name="Kreff E."/>
            <person name="Dieguez M.J."/>
            <person name="Sacco F."/>
        </authorList>
    </citation>
    <scope>NUCLEOTIDE SEQUENCE [LARGE SCALE GENOMIC DNA]</scope>
    <source>
        <strain evidence="4 5">RO10H11247</strain>
    </source>
</reference>
<dbReference type="InterPro" id="IPR035979">
    <property type="entry name" value="RBD_domain_sf"/>
</dbReference>
<dbReference type="OrthoDB" id="271725at2759"/>
<proteinExistence type="predicted"/>
<dbReference type="Gene3D" id="3.30.70.330">
    <property type="match status" value="1"/>
</dbReference>
<feature type="domain" description="RRM" evidence="3">
    <location>
        <begin position="120"/>
        <end position="204"/>
    </location>
</feature>
<keyword evidence="1" id="KW-0694">RNA-binding</keyword>
<dbReference type="InterPro" id="IPR000504">
    <property type="entry name" value="RRM_dom"/>
</dbReference>
<evidence type="ECO:0000259" key="3">
    <source>
        <dbReference type="PROSITE" id="PS50102"/>
    </source>
</evidence>
<dbReference type="GO" id="GO:0003723">
    <property type="term" value="F:RNA binding"/>
    <property type="evidence" value="ECO:0007669"/>
    <property type="project" value="UniProtKB-UniRule"/>
</dbReference>
<gene>
    <name evidence="4" type="ORF">VP01_1610g3</name>
</gene>